<dbReference type="AlphaFoldDB" id="A0A067QIQ9"/>
<gene>
    <name evidence="1" type="ORF">L798_01664</name>
</gene>
<organism evidence="1 2">
    <name type="scientific">Zootermopsis nevadensis</name>
    <name type="common">Dampwood termite</name>
    <dbReference type="NCBI Taxonomy" id="136037"/>
    <lineage>
        <taxon>Eukaryota</taxon>
        <taxon>Metazoa</taxon>
        <taxon>Ecdysozoa</taxon>
        <taxon>Arthropoda</taxon>
        <taxon>Hexapoda</taxon>
        <taxon>Insecta</taxon>
        <taxon>Pterygota</taxon>
        <taxon>Neoptera</taxon>
        <taxon>Polyneoptera</taxon>
        <taxon>Dictyoptera</taxon>
        <taxon>Blattodea</taxon>
        <taxon>Blattoidea</taxon>
        <taxon>Termitoidae</taxon>
        <taxon>Termopsidae</taxon>
        <taxon>Zootermopsis</taxon>
    </lineage>
</organism>
<dbReference type="EMBL" id="KK853304">
    <property type="protein sequence ID" value="KDR08724.1"/>
    <property type="molecule type" value="Genomic_DNA"/>
</dbReference>
<sequence length="81" mass="8852">MPRIRKFNLESVFRGDQDNNGKNKKIKIRRKFENASVNAAQEVGTQAAPVSVSINSSSIYAASANDPEEVECNPGVNRGMV</sequence>
<dbReference type="Proteomes" id="UP000027135">
    <property type="component" value="Unassembled WGS sequence"/>
</dbReference>
<protein>
    <submittedName>
        <fullName evidence="1">Uncharacterized protein</fullName>
    </submittedName>
</protein>
<name>A0A067QIQ9_ZOONE</name>
<accession>A0A067QIQ9</accession>
<dbReference type="InParanoid" id="A0A067QIQ9"/>
<evidence type="ECO:0000313" key="1">
    <source>
        <dbReference type="EMBL" id="KDR08724.1"/>
    </source>
</evidence>
<keyword evidence="2" id="KW-1185">Reference proteome</keyword>
<evidence type="ECO:0000313" key="2">
    <source>
        <dbReference type="Proteomes" id="UP000027135"/>
    </source>
</evidence>
<reference evidence="1 2" key="1">
    <citation type="journal article" date="2014" name="Nat. Commun.">
        <title>Molecular traces of alternative social organization in a termite genome.</title>
        <authorList>
            <person name="Terrapon N."/>
            <person name="Li C."/>
            <person name="Robertson H.M."/>
            <person name="Ji L."/>
            <person name="Meng X."/>
            <person name="Booth W."/>
            <person name="Chen Z."/>
            <person name="Childers C.P."/>
            <person name="Glastad K.M."/>
            <person name="Gokhale K."/>
            <person name="Gowin J."/>
            <person name="Gronenberg W."/>
            <person name="Hermansen R.A."/>
            <person name="Hu H."/>
            <person name="Hunt B.G."/>
            <person name="Huylmans A.K."/>
            <person name="Khalil S.M."/>
            <person name="Mitchell R.D."/>
            <person name="Munoz-Torres M.C."/>
            <person name="Mustard J.A."/>
            <person name="Pan H."/>
            <person name="Reese J.T."/>
            <person name="Scharf M.E."/>
            <person name="Sun F."/>
            <person name="Vogel H."/>
            <person name="Xiao J."/>
            <person name="Yang W."/>
            <person name="Yang Z."/>
            <person name="Yang Z."/>
            <person name="Zhou J."/>
            <person name="Zhu J."/>
            <person name="Brent C.S."/>
            <person name="Elsik C.G."/>
            <person name="Goodisman M.A."/>
            <person name="Liberles D.A."/>
            <person name="Roe R.M."/>
            <person name="Vargo E.L."/>
            <person name="Vilcinskas A."/>
            <person name="Wang J."/>
            <person name="Bornberg-Bauer E."/>
            <person name="Korb J."/>
            <person name="Zhang G."/>
            <person name="Liebig J."/>
        </authorList>
    </citation>
    <scope>NUCLEOTIDE SEQUENCE [LARGE SCALE GENOMIC DNA]</scope>
    <source>
        <tissue evidence="1">Whole organism</tissue>
    </source>
</reference>
<proteinExistence type="predicted"/>